<keyword evidence="7 12" id="KW-0560">Oxidoreductase</keyword>
<evidence type="ECO:0000256" key="11">
    <source>
        <dbReference type="ARBA" id="ARBA00048628"/>
    </source>
</evidence>
<organism evidence="13 14">
    <name type="scientific">Candidatus Enterococcus lowellii</name>
    <dbReference type="NCBI Taxonomy" id="2230877"/>
    <lineage>
        <taxon>Bacteria</taxon>
        <taxon>Bacillati</taxon>
        <taxon>Bacillota</taxon>
        <taxon>Bacilli</taxon>
        <taxon>Lactobacillales</taxon>
        <taxon>Enterococcaceae</taxon>
        <taxon>Enterococcus</taxon>
    </lineage>
</organism>
<evidence type="ECO:0000313" key="14">
    <source>
        <dbReference type="Proteomes" id="UP000664701"/>
    </source>
</evidence>
<keyword evidence="14" id="KW-1185">Reference proteome</keyword>
<evidence type="ECO:0000256" key="9">
    <source>
        <dbReference type="ARBA" id="ARBA00023167"/>
    </source>
</evidence>
<dbReference type="CDD" id="cd00537">
    <property type="entry name" value="MTHFR"/>
    <property type="match status" value="1"/>
</dbReference>
<keyword evidence="6 12" id="KW-0274">FAD</keyword>
<keyword evidence="5 12" id="KW-0285">Flavoprotein</keyword>
<proteinExistence type="inferred from homology"/>
<evidence type="ECO:0000256" key="3">
    <source>
        <dbReference type="ARBA" id="ARBA00006743"/>
    </source>
</evidence>
<evidence type="ECO:0000256" key="2">
    <source>
        <dbReference type="ARBA" id="ARBA00004777"/>
    </source>
</evidence>
<comment type="pathway">
    <text evidence="10">Amino-acid biosynthesis; L-methionine biosynthesis via de novo pathway.</text>
</comment>
<accession>A0ABZ2SPS9</accession>
<dbReference type="InterPro" id="IPR003171">
    <property type="entry name" value="Mehydrof_redctse-like"/>
</dbReference>
<dbReference type="PANTHER" id="PTHR45754:SF3">
    <property type="entry name" value="METHYLENETETRAHYDROFOLATE REDUCTASE (NADPH)"/>
    <property type="match status" value="1"/>
</dbReference>
<evidence type="ECO:0000313" key="13">
    <source>
        <dbReference type="EMBL" id="WYJ77790.1"/>
    </source>
</evidence>
<evidence type="ECO:0000256" key="6">
    <source>
        <dbReference type="ARBA" id="ARBA00022827"/>
    </source>
</evidence>
<dbReference type="EMBL" id="CP147251">
    <property type="protein sequence ID" value="WYJ77790.1"/>
    <property type="molecule type" value="Genomic_DNA"/>
</dbReference>
<gene>
    <name evidence="13" type="ORF">DOK78_002428</name>
</gene>
<comment type="cofactor">
    <cofactor evidence="1 12">
        <name>FAD</name>
        <dbReference type="ChEBI" id="CHEBI:57692"/>
    </cofactor>
</comment>
<comment type="similarity">
    <text evidence="3 12">Belongs to the methylenetetrahydrofolate reductase family.</text>
</comment>
<dbReference type="Gene3D" id="3.20.20.220">
    <property type="match status" value="1"/>
</dbReference>
<reference evidence="13 14" key="1">
    <citation type="submission" date="2024-03" db="EMBL/GenBank/DDBJ databases">
        <title>The Genome Sequence of Enterococcus sp. DIV2402.</title>
        <authorList>
            <consortium name="The Broad Institute Genomics Platform"/>
            <consortium name="The Broad Institute Microbial Omics Core"/>
            <consortium name="The Broad Institute Genomic Center for Infectious Diseases"/>
            <person name="Earl A."/>
            <person name="Manson A."/>
            <person name="Gilmore M."/>
            <person name="Schwartman J."/>
            <person name="Shea T."/>
            <person name="Abouelleil A."/>
            <person name="Cao P."/>
            <person name="Chapman S."/>
            <person name="Cusick C."/>
            <person name="Young S."/>
            <person name="Neafsey D."/>
            <person name="Nusbaum C."/>
            <person name="Birren B."/>
        </authorList>
    </citation>
    <scope>NUCLEOTIDE SEQUENCE [LARGE SCALE GENOMIC DNA]</scope>
    <source>
        <strain evidence="13 14">DIV2402</strain>
    </source>
</reference>
<dbReference type="PANTHER" id="PTHR45754">
    <property type="entry name" value="METHYLENETETRAHYDROFOLATE REDUCTASE"/>
    <property type="match status" value="1"/>
</dbReference>
<protein>
    <recommendedName>
        <fullName evidence="12">Methylenetetrahydrofolate reductase</fullName>
        <ecNumber evidence="12">1.5.1.54</ecNumber>
    </recommendedName>
</protein>
<dbReference type="NCBIfam" id="TIGR00676">
    <property type="entry name" value="fadh2"/>
    <property type="match status" value="1"/>
</dbReference>
<dbReference type="Pfam" id="PF02219">
    <property type="entry name" value="MTHFR"/>
    <property type="match status" value="1"/>
</dbReference>
<dbReference type="Proteomes" id="UP000664701">
    <property type="component" value="Chromosome"/>
</dbReference>
<evidence type="ECO:0000256" key="12">
    <source>
        <dbReference type="RuleBase" id="RU003862"/>
    </source>
</evidence>
<keyword evidence="4" id="KW-0028">Amino-acid biosynthesis</keyword>
<evidence type="ECO:0000256" key="4">
    <source>
        <dbReference type="ARBA" id="ARBA00022605"/>
    </source>
</evidence>
<dbReference type="InterPro" id="IPR004620">
    <property type="entry name" value="MTHF_reductase_bac"/>
</dbReference>
<comment type="pathway">
    <text evidence="2 12">One-carbon metabolism; tetrahydrofolate interconversion.</text>
</comment>
<evidence type="ECO:0000256" key="5">
    <source>
        <dbReference type="ARBA" id="ARBA00022630"/>
    </source>
</evidence>
<dbReference type="EC" id="1.5.1.54" evidence="12"/>
<dbReference type="InterPro" id="IPR029041">
    <property type="entry name" value="FAD-linked_oxidoreductase-like"/>
</dbReference>
<comment type="catalytic activity">
    <reaction evidence="11">
        <text>(6S)-5-methyl-5,6,7,8-tetrahydrofolate + NAD(+) = (6R)-5,10-methylene-5,6,7,8-tetrahydrofolate + NADH + H(+)</text>
        <dbReference type="Rhea" id="RHEA:19821"/>
        <dbReference type="ChEBI" id="CHEBI:15378"/>
        <dbReference type="ChEBI" id="CHEBI:15636"/>
        <dbReference type="ChEBI" id="CHEBI:18608"/>
        <dbReference type="ChEBI" id="CHEBI:57540"/>
        <dbReference type="ChEBI" id="CHEBI:57945"/>
        <dbReference type="EC" id="1.5.1.54"/>
    </reaction>
    <physiologicalReaction direction="right-to-left" evidence="11">
        <dbReference type="Rhea" id="RHEA:19823"/>
    </physiologicalReaction>
</comment>
<evidence type="ECO:0000256" key="7">
    <source>
        <dbReference type="ARBA" id="ARBA00023002"/>
    </source>
</evidence>
<sequence length="292" mass="33059">MTDNVERQRPSLSFEIFPPNTKSSNELLLDTLDELQDLGPHFISVTCSNKNADLKTTTLKLAGYIQKNLNVPSIAHLTAAYSSKEDIREAINILKRSNTNRILALRGDIYADKPPLEDFKHASDLIHFIKEEEPTFQISGACHPEVHPEAKNRVEDLQNLKKKVDSGCDDLITQLFFDNDTFYRFRENCDIVGIDVPIYAGIMPIVNRNQALRLIKTTKTALPRKFIAILEKYEHDPESLRAAGLAYAIDQIVDLVTQDTAGIHLYTMNQSQTALNIYRATKTLFKEEVIVV</sequence>
<evidence type="ECO:0000256" key="1">
    <source>
        <dbReference type="ARBA" id="ARBA00001974"/>
    </source>
</evidence>
<name>A0ABZ2SPS9_9ENTE</name>
<dbReference type="SUPFAM" id="SSF51730">
    <property type="entry name" value="FAD-linked oxidoreductase"/>
    <property type="match status" value="1"/>
</dbReference>
<evidence type="ECO:0000256" key="8">
    <source>
        <dbReference type="ARBA" id="ARBA00023027"/>
    </source>
</evidence>
<keyword evidence="9" id="KW-0486">Methionine biosynthesis</keyword>
<evidence type="ECO:0000256" key="10">
    <source>
        <dbReference type="ARBA" id="ARBA00034478"/>
    </source>
</evidence>
<keyword evidence="8" id="KW-0520">NAD</keyword>